<evidence type="ECO:0000256" key="1">
    <source>
        <dbReference type="SAM" id="MobiDB-lite"/>
    </source>
</evidence>
<keyword evidence="5" id="KW-1185">Reference proteome</keyword>
<dbReference type="CDD" id="cd05380">
    <property type="entry name" value="CAP_euk"/>
    <property type="match status" value="1"/>
</dbReference>
<evidence type="ECO:0000313" key="5">
    <source>
        <dbReference type="Proteomes" id="UP000799779"/>
    </source>
</evidence>
<feature type="region of interest" description="Disordered" evidence="1">
    <location>
        <begin position="52"/>
        <end position="123"/>
    </location>
</feature>
<dbReference type="InterPro" id="IPR014044">
    <property type="entry name" value="CAP_dom"/>
</dbReference>
<evidence type="ECO:0000256" key="2">
    <source>
        <dbReference type="SAM" id="SignalP"/>
    </source>
</evidence>
<protein>
    <submittedName>
        <fullName evidence="4">PR-1-like protein</fullName>
    </submittedName>
</protein>
<keyword evidence="2" id="KW-0732">Signal</keyword>
<dbReference type="Proteomes" id="UP000799779">
    <property type="component" value="Unassembled WGS sequence"/>
</dbReference>
<dbReference type="PANTHER" id="PTHR10334">
    <property type="entry name" value="CYSTEINE-RICH SECRETORY PROTEIN-RELATED"/>
    <property type="match status" value="1"/>
</dbReference>
<accession>A0A6A5WVF7</accession>
<gene>
    <name evidence="4" type="ORF">P154DRAFT_487417</name>
</gene>
<evidence type="ECO:0000313" key="4">
    <source>
        <dbReference type="EMBL" id="KAF2003065.1"/>
    </source>
</evidence>
<dbReference type="AlphaFoldDB" id="A0A6A5WVF7"/>
<dbReference type="InterPro" id="IPR035940">
    <property type="entry name" value="CAP_sf"/>
</dbReference>
<proteinExistence type="predicted"/>
<dbReference type="Gene3D" id="3.40.33.10">
    <property type="entry name" value="CAP"/>
    <property type="match status" value="1"/>
</dbReference>
<sequence>MRSAILVASALALGAIAKPVQKLEARYYVTKVDLEIKTVTVYVTPGAPAPTLESEGYGHGHHHKSSKKPSATPIPAPEYTPAPVPSSVDTPAPEPSSEAPAYTPVPSSAAPVPSPVVSSGSHKSGAIQATFSSGPDYEASVIYHHNAARANHGAAPLEWSEECVKGAQITAATCNFAHSGIPEGQGQNIFANSGDSFNISAAITESWYNGEFDAMAPFYGLPRVPENDFHAVGHLTAMLWKKTTKVGCVSVYCKDMTMPNGDNPPILTPTSMNKFTVCNYADSAPNMVGEFGENVGAPIANYKKLSWLD</sequence>
<dbReference type="Pfam" id="PF00188">
    <property type="entry name" value="CAP"/>
    <property type="match status" value="1"/>
</dbReference>
<evidence type="ECO:0000259" key="3">
    <source>
        <dbReference type="SMART" id="SM00198"/>
    </source>
</evidence>
<name>A0A6A5WVF7_9PLEO</name>
<organism evidence="4 5">
    <name type="scientific">Amniculicola lignicola CBS 123094</name>
    <dbReference type="NCBI Taxonomy" id="1392246"/>
    <lineage>
        <taxon>Eukaryota</taxon>
        <taxon>Fungi</taxon>
        <taxon>Dikarya</taxon>
        <taxon>Ascomycota</taxon>
        <taxon>Pezizomycotina</taxon>
        <taxon>Dothideomycetes</taxon>
        <taxon>Pleosporomycetidae</taxon>
        <taxon>Pleosporales</taxon>
        <taxon>Amniculicolaceae</taxon>
        <taxon>Amniculicola</taxon>
    </lineage>
</organism>
<feature type="signal peptide" evidence="2">
    <location>
        <begin position="1"/>
        <end position="17"/>
    </location>
</feature>
<feature type="compositionally biased region" description="Pro residues" evidence="1">
    <location>
        <begin position="72"/>
        <end position="84"/>
    </location>
</feature>
<dbReference type="InterPro" id="IPR001283">
    <property type="entry name" value="CRISP-related"/>
</dbReference>
<feature type="compositionally biased region" description="Low complexity" evidence="1">
    <location>
        <begin position="95"/>
        <end position="121"/>
    </location>
</feature>
<reference evidence="4" key="1">
    <citation type="journal article" date="2020" name="Stud. Mycol.">
        <title>101 Dothideomycetes genomes: a test case for predicting lifestyles and emergence of pathogens.</title>
        <authorList>
            <person name="Haridas S."/>
            <person name="Albert R."/>
            <person name="Binder M."/>
            <person name="Bloem J."/>
            <person name="Labutti K."/>
            <person name="Salamov A."/>
            <person name="Andreopoulos B."/>
            <person name="Baker S."/>
            <person name="Barry K."/>
            <person name="Bills G."/>
            <person name="Bluhm B."/>
            <person name="Cannon C."/>
            <person name="Castanera R."/>
            <person name="Culley D."/>
            <person name="Daum C."/>
            <person name="Ezra D."/>
            <person name="Gonzalez J."/>
            <person name="Henrissat B."/>
            <person name="Kuo A."/>
            <person name="Liang C."/>
            <person name="Lipzen A."/>
            <person name="Lutzoni F."/>
            <person name="Magnuson J."/>
            <person name="Mondo S."/>
            <person name="Nolan M."/>
            <person name="Ohm R."/>
            <person name="Pangilinan J."/>
            <person name="Park H.-J."/>
            <person name="Ramirez L."/>
            <person name="Alfaro M."/>
            <person name="Sun H."/>
            <person name="Tritt A."/>
            <person name="Yoshinaga Y."/>
            <person name="Zwiers L.-H."/>
            <person name="Turgeon B."/>
            <person name="Goodwin S."/>
            <person name="Spatafora J."/>
            <person name="Crous P."/>
            <person name="Grigoriev I."/>
        </authorList>
    </citation>
    <scope>NUCLEOTIDE SEQUENCE</scope>
    <source>
        <strain evidence="4">CBS 123094</strain>
    </source>
</reference>
<dbReference type="SMART" id="SM00198">
    <property type="entry name" value="SCP"/>
    <property type="match status" value="1"/>
</dbReference>
<feature type="domain" description="SCP" evidence="3">
    <location>
        <begin position="136"/>
        <end position="289"/>
    </location>
</feature>
<dbReference type="OrthoDB" id="337038at2759"/>
<dbReference type="SUPFAM" id="SSF55797">
    <property type="entry name" value="PR-1-like"/>
    <property type="match status" value="1"/>
</dbReference>
<dbReference type="EMBL" id="ML977574">
    <property type="protein sequence ID" value="KAF2003065.1"/>
    <property type="molecule type" value="Genomic_DNA"/>
</dbReference>
<feature type="chain" id="PRO_5025398034" evidence="2">
    <location>
        <begin position="18"/>
        <end position="309"/>
    </location>
</feature>